<sequence>MGGSSSQPHTEQSMSFIHAFPTEDMYSPQYSYSYQNNACEDYSVEVAAPPPKLNPTRRRQKRTTQNENAPWQTTLTNEEEIALCKGWAHVSENNSIVRKSGIGDEDYYARALLDYEAEHGMPFTLRHCWEVLKESGDASINLNVDVGDDEEDEVDGLRAGNEQQTCHWKEERRTLSLLEIKMREVECRERELAMQEYRQRQEDIRFYMQPYDHLTGDALNHMEALRAEIKAKWNLPY</sequence>
<name>A0ABQ5IP52_9ASTR</name>
<protein>
    <recommendedName>
        <fullName evidence="4">No apical meristem-associated C-terminal domain-containing protein</fullName>
    </recommendedName>
</protein>
<keyword evidence="3" id="KW-1185">Reference proteome</keyword>
<feature type="region of interest" description="Disordered" evidence="1">
    <location>
        <begin position="47"/>
        <end position="70"/>
    </location>
</feature>
<proteinExistence type="predicted"/>
<dbReference type="EMBL" id="BQNB010021005">
    <property type="protein sequence ID" value="GJU01879.1"/>
    <property type="molecule type" value="Genomic_DNA"/>
</dbReference>
<evidence type="ECO:0000256" key="1">
    <source>
        <dbReference type="SAM" id="MobiDB-lite"/>
    </source>
</evidence>
<evidence type="ECO:0008006" key="4">
    <source>
        <dbReference type="Google" id="ProtNLM"/>
    </source>
</evidence>
<comment type="caution">
    <text evidence="2">The sequence shown here is derived from an EMBL/GenBank/DDBJ whole genome shotgun (WGS) entry which is preliminary data.</text>
</comment>
<reference evidence="2" key="2">
    <citation type="submission" date="2022-01" db="EMBL/GenBank/DDBJ databases">
        <authorList>
            <person name="Yamashiro T."/>
            <person name="Shiraishi A."/>
            <person name="Satake H."/>
            <person name="Nakayama K."/>
        </authorList>
    </citation>
    <scope>NUCLEOTIDE SEQUENCE</scope>
</reference>
<evidence type="ECO:0000313" key="3">
    <source>
        <dbReference type="Proteomes" id="UP001151760"/>
    </source>
</evidence>
<reference evidence="2" key="1">
    <citation type="journal article" date="2022" name="Int. J. Mol. Sci.">
        <title>Draft Genome of Tanacetum Coccineum: Genomic Comparison of Closely Related Tanacetum-Family Plants.</title>
        <authorList>
            <person name="Yamashiro T."/>
            <person name="Shiraishi A."/>
            <person name="Nakayama K."/>
            <person name="Satake H."/>
        </authorList>
    </citation>
    <scope>NUCLEOTIDE SEQUENCE</scope>
</reference>
<organism evidence="2 3">
    <name type="scientific">Tanacetum coccineum</name>
    <dbReference type="NCBI Taxonomy" id="301880"/>
    <lineage>
        <taxon>Eukaryota</taxon>
        <taxon>Viridiplantae</taxon>
        <taxon>Streptophyta</taxon>
        <taxon>Embryophyta</taxon>
        <taxon>Tracheophyta</taxon>
        <taxon>Spermatophyta</taxon>
        <taxon>Magnoliopsida</taxon>
        <taxon>eudicotyledons</taxon>
        <taxon>Gunneridae</taxon>
        <taxon>Pentapetalae</taxon>
        <taxon>asterids</taxon>
        <taxon>campanulids</taxon>
        <taxon>Asterales</taxon>
        <taxon>Asteraceae</taxon>
        <taxon>Asteroideae</taxon>
        <taxon>Anthemideae</taxon>
        <taxon>Anthemidinae</taxon>
        <taxon>Tanacetum</taxon>
    </lineage>
</organism>
<gene>
    <name evidence="2" type="ORF">Tco_1112217</name>
</gene>
<dbReference type="Proteomes" id="UP001151760">
    <property type="component" value="Unassembled WGS sequence"/>
</dbReference>
<accession>A0ABQ5IP52</accession>
<evidence type="ECO:0000313" key="2">
    <source>
        <dbReference type="EMBL" id="GJU01879.1"/>
    </source>
</evidence>